<accession>A0A3G7UCF9</accession>
<sequence length="79" mass="8896">MKSRATGVGFPCYDTLLTIHRSLAYHHQRQNFLMRQCPLAVVLGSGVSIACFLLMEINDDTLWIPVIFILLALNLEAHP</sequence>
<feature type="transmembrane region" description="Helical" evidence="1">
    <location>
        <begin position="61"/>
        <end position="77"/>
    </location>
</feature>
<evidence type="ECO:0000256" key="1">
    <source>
        <dbReference type="SAM" id="Phobius"/>
    </source>
</evidence>
<organism evidence="2 3">
    <name type="scientific">Pseudomonas synxantha</name>
    <dbReference type="NCBI Taxonomy" id="47883"/>
    <lineage>
        <taxon>Bacteria</taxon>
        <taxon>Pseudomonadati</taxon>
        <taxon>Pseudomonadota</taxon>
        <taxon>Gammaproteobacteria</taxon>
        <taxon>Pseudomonadales</taxon>
        <taxon>Pseudomonadaceae</taxon>
        <taxon>Pseudomonas</taxon>
    </lineage>
</organism>
<keyword evidence="1" id="KW-0812">Transmembrane</keyword>
<dbReference type="AlphaFoldDB" id="A0A3G7UCF9"/>
<evidence type="ECO:0000313" key="2">
    <source>
        <dbReference type="EMBL" id="AZE56891.1"/>
    </source>
</evidence>
<evidence type="ECO:0000313" key="3">
    <source>
        <dbReference type="Proteomes" id="UP000268696"/>
    </source>
</evidence>
<protein>
    <submittedName>
        <fullName evidence="2">Uncharacterized protein</fullName>
    </submittedName>
</protein>
<keyword evidence="1" id="KW-1133">Transmembrane helix</keyword>
<proteinExistence type="predicted"/>
<gene>
    <name evidence="2" type="ORF">C4K03_4753</name>
</gene>
<reference evidence="2 3" key="1">
    <citation type="submission" date="2018-03" db="EMBL/GenBank/DDBJ databases">
        <title>Diversity of phytobeneficial traits revealed by whole-genome analysis of worldwide-isolated phenazine-producing Pseudomonas spp.</title>
        <authorList>
            <person name="Biessy A."/>
            <person name="Novinscak A."/>
            <person name="Blom J."/>
            <person name="Leger G."/>
            <person name="Thomashow L.S."/>
            <person name="Cazorla F.M."/>
            <person name="Josic D."/>
            <person name="Filion M."/>
        </authorList>
    </citation>
    <scope>NUCLEOTIDE SEQUENCE [LARGE SCALE GENOMIC DNA]</scope>
    <source>
        <strain evidence="2 3">30B</strain>
    </source>
</reference>
<dbReference type="EMBL" id="CP027754">
    <property type="protein sequence ID" value="AZE56891.1"/>
    <property type="molecule type" value="Genomic_DNA"/>
</dbReference>
<name>A0A3G7UCF9_9PSED</name>
<feature type="transmembrane region" description="Helical" evidence="1">
    <location>
        <begin position="37"/>
        <end position="55"/>
    </location>
</feature>
<dbReference type="Proteomes" id="UP000268696">
    <property type="component" value="Chromosome"/>
</dbReference>
<keyword evidence="1" id="KW-0472">Membrane</keyword>